<evidence type="ECO:0000313" key="8">
    <source>
        <dbReference type="EMBL" id="EXU79296.1"/>
    </source>
</evidence>
<evidence type="ECO:0000313" key="9">
    <source>
        <dbReference type="Proteomes" id="UP000020766"/>
    </source>
</evidence>
<dbReference type="SMART" id="SM00062">
    <property type="entry name" value="PBPb"/>
    <property type="match status" value="1"/>
</dbReference>
<feature type="signal peptide" evidence="5">
    <location>
        <begin position="1"/>
        <end position="22"/>
    </location>
</feature>
<evidence type="ECO:0000256" key="5">
    <source>
        <dbReference type="SAM" id="SignalP"/>
    </source>
</evidence>
<dbReference type="PATRIC" id="fig|1457173.3.peg.2870"/>
<dbReference type="CDD" id="cd13530">
    <property type="entry name" value="PBP2_peptides_like"/>
    <property type="match status" value="1"/>
</dbReference>
<dbReference type="EMBL" id="JBOK01000018">
    <property type="protein sequence ID" value="EXU79296.1"/>
    <property type="molecule type" value="Genomic_DNA"/>
</dbReference>
<dbReference type="Pfam" id="PF00497">
    <property type="entry name" value="SBP_bac_3"/>
    <property type="match status" value="1"/>
</dbReference>
<dbReference type="RefSeq" id="WP_042419106.1">
    <property type="nucleotide sequence ID" value="NZ_JBOK01000018.1"/>
</dbReference>
<dbReference type="SMART" id="SM00079">
    <property type="entry name" value="PBPe"/>
    <property type="match status" value="1"/>
</dbReference>
<dbReference type="PROSITE" id="PS01039">
    <property type="entry name" value="SBP_BACTERIAL_3"/>
    <property type="match status" value="1"/>
</dbReference>
<evidence type="ECO:0000256" key="1">
    <source>
        <dbReference type="ARBA" id="ARBA00004196"/>
    </source>
</evidence>
<evidence type="ECO:0000256" key="3">
    <source>
        <dbReference type="ARBA" id="ARBA00022729"/>
    </source>
</evidence>
<dbReference type="AlphaFoldDB" id="A0A014MC38"/>
<feature type="domain" description="Ionotropic glutamate receptor C-terminal" evidence="7">
    <location>
        <begin position="33"/>
        <end position="250"/>
    </location>
</feature>
<comment type="caution">
    <text evidence="8">The sequence shown here is derived from an EMBL/GenBank/DDBJ whole genome shotgun (WGS) entry which is preliminary data.</text>
</comment>
<dbReference type="InterPro" id="IPR018313">
    <property type="entry name" value="SBP_3_CS"/>
</dbReference>
<dbReference type="PANTHER" id="PTHR35936">
    <property type="entry name" value="MEMBRANE-BOUND LYTIC MUREIN TRANSGLYCOSYLASE F"/>
    <property type="match status" value="1"/>
</dbReference>
<evidence type="ECO:0000256" key="2">
    <source>
        <dbReference type="ARBA" id="ARBA00010333"/>
    </source>
</evidence>
<dbReference type="Gene3D" id="3.40.190.10">
    <property type="entry name" value="Periplasmic binding protein-like II"/>
    <property type="match status" value="2"/>
</dbReference>
<dbReference type="SUPFAM" id="SSF53850">
    <property type="entry name" value="Periplasmic binding protein-like II"/>
    <property type="match status" value="1"/>
</dbReference>
<dbReference type="PANTHER" id="PTHR35936:SF19">
    <property type="entry name" value="AMINO-ACID-BINDING PROTEIN YXEM-RELATED"/>
    <property type="match status" value="1"/>
</dbReference>
<keyword evidence="9" id="KW-1185">Reference proteome</keyword>
<dbReference type="Proteomes" id="UP000020766">
    <property type="component" value="Unassembled WGS sequence"/>
</dbReference>
<proteinExistence type="inferred from homology"/>
<organism evidence="8 9">
    <name type="scientific">Comamonas aquatica DA1877</name>
    <dbReference type="NCBI Taxonomy" id="1457173"/>
    <lineage>
        <taxon>Bacteria</taxon>
        <taxon>Pseudomonadati</taxon>
        <taxon>Pseudomonadota</taxon>
        <taxon>Betaproteobacteria</taxon>
        <taxon>Burkholderiales</taxon>
        <taxon>Comamonadaceae</taxon>
        <taxon>Comamonas</taxon>
    </lineage>
</organism>
<sequence length="256" mass="28240">MQRFSVIAAAALALLGTSVAQARPLEAIQKDGTLRLATEGYYAPFAYFEGKKLTGFEVDLAEHLAQKMGLKFEWKTISFDALLTGLKQDRWDLVISSHGITPEREKAITFTAPHYCSGAQVIARDASIQGAKDLAGKTVSAQTGTTYLDYVQKNVPGVKRVVNFPTNEAAMNALMTQRADAWVTERFLAKEMLAKNPKIKFHQGELLFVERIAAAVAKDNQPLAAAWNQAFAASLKDGSYAKISHKWFQEDIRCPQ</sequence>
<comment type="subcellular location">
    <subcellularLocation>
        <location evidence="1">Cell envelope</location>
    </subcellularLocation>
</comment>
<keyword evidence="3 5" id="KW-0732">Signal</keyword>
<accession>A0A014MC38</accession>
<dbReference type="GO" id="GO:0016020">
    <property type="term" value="C:membrane"/>
    <property type="evidence" value="ECO:0007669"/>
    <property type="project" value="InterPro"/>
</dbReference>
<comment type="similarity">
    <text evidence="2 4">Belongs to the bacterial solute-binding protein 3 family.</text>
</comment>
<dbReference type="GO" id="GO:0015276">
    <property type="term" value="F:ligand-gated monoatomic ion channel activity"/>
    <property type="evidence" value="ECO:0007669"/>
    <property type="project" value="InterPro"/>
</dbReference>
<protein>
    <submittedName>
        <fullName evidence="8">Amino acid ABC transporter substrate-binding protein</fullName>
    </submittedName>
</protein>
<feature type="domain" description="Solute-binding protein family 3/N-terminal" evidence="6">
    <location>
        <begin position="33"/>
        <end position="251"/>
    </location>
</feature>
<gene>
    <name evidence="8" type="ORF">AX13_05940</name>
</gene>
<evidence type="ECO:0000256" key="4">
    <source>
        <dbReference type="RuleBase" id="RU003744"/>
    </source>
</evidence>
<evidence type="ECO:0000259" key="6">
    <source>
        <dbReference type="SMART" id="SM00062"/>
    </source>
</evidence>
<dbReference type="STRING" id="225991.MA05_00940"/>
<name>A0A014MC38_9BURK</name>
<evidence type="ECO:0000259" key="7">
    <source>
        <dbReference type="SMART" id="SM00079"/>
    </source>
</evidence>
<dbReference type="InterPro" id="IPR001320">
    <property type="entry name" value="Iontro_rcpt_C"/>
</dbReference>
<dbReference type="InterPro" id="IPR001638">
    <property type="entry name" value="Solute-binding_3/MltF_N"/>
</dbReference>
<feature type="chain" id="PRO_5001472314" evidence="5">
    <location>
        <begin position="23"/>
        <end position="256"/>
    </location>
</feature>
<dbReference type="GO" id="GO:0030313">
    <property type="term" value="C:cell envelope"/>
    <property type="evidence" value="ECO:0007669"/>
    <property type="project" value="UniProtKB-SubCell"/>
</dbReference>
<dbReference type="GeneID" id="74940472"/>
<reference evidence="8 9" key="1">
    <citation type="submission" date="2014-01" db="EMBL/GenBank/DDBJ databases">
        <title>Interspecies Systems Biology Uncovers Metabolites Affecting C. elegans Gene Expression and Life History Traits.</title>
        <authorList>
            <person name="Watson E."/>
            <person name="Macneil L.T."/>
            <person name="Ritter A.D."/>
            <person name="Yilmaz L.S."/>
            <person name="Rosebrock A.P."/>
            <person name="Caudy A.A."/>
            <person name="Walhout A.J."/>
        </authorList>
    </citation>
    <scope>NUCLEOTIDE SEQUENCE [LARGE SCALE GENOMIC DNA]</scope>
    <source>
        <strain evidence="8 9">DA1877</strain>
    </source>
</reference>